<sequence>MPRTLCAGLPAALRQPDPVTIEGWIHRRRQLASVTFVVLRDRSGLAQAVVTDPAVRQQVSELPEETVVRLTGTASRNAKAPGGVELVDPAVHALSAPAAASSLELWRPELGVTLPVALDHAALSWRHPTRRAVWQIAAASLTGFRRHLDGAGFTEVSTPKIVGQCAESGANVFALDYFGAPAYLAQSPQLYKQMLTGVFERVYEVGPVFRAEPHDTARHLAEYVSPDVEFGFVRDHRDVLAQLRATLAAMLAAIAEKASAAVETAGVHLPVLPEEIPVVHFREALELVGAAADEPDLAPEHERFLGAWAKQRYDSDFLAVEGYPAAKRPFYTHPQPDDPRWTNSFDLLFRGLELVTGGQRLHHHADYLAALAARGEDPAAYEAYLAAMRHGMPPHGGFAIGLERWVSRLTEADNIRRAALFPRDRHRLRP</sequence>
<evidence type="ECO:0000256" key="4">
    <source>
        <dbReference type="ARBA" id="ARBA00022598"/>
    </source>
</evidence>
<feature type="binding site" evidence="9">
    <location>
        <position position="360"/>
    </location>
    <ligand>
        <name>L-aspartate</name>
        <dbReference type="ChEBI" id="CHEBI:29991"/>
    </ligand>
</feature>
<comment type="catalytic activity">
    <reaction evidence="9">
        <text>tRNA(Asx) + L-aspartate + ATP = L-aspartyl-tRNA(Asx) + AMP + diphosphate</text>
        <dbReference type="Rhea" id="RHEA:18349"/>
        <dbReference type="Rhea" id="RHEA-COMP:9710"/>
        <dbReference type="Rhea" id="RHEA-COMP:9711"/>
        <dbReference type="ChEBI" id="CHEBI:29991"/>
        <dbReference type="ChEBI" id="CHEBI:30616"/>
        <dbReference type="ChEBI" id="CHEBI:33019"/>
        <dbReference type="ChEBI" id="CHEBI:78442"/>
        <dbReference type="ChEBI" id="CHEBI:78516"/>
        <dbReference type="ChEBI" id="CHEBI:456215"/>
        <dbReference type="EC" id="6.1.1.23"/>
    </reaction>
</comment>
<feature type="binding site" evidence="9">
    <location>
        <position position="210"/>
    </location>
    <ligand>
        <name>L-aspartate</name>
        <dbReference type="ChEBI" id="CHEBI:29991"/>
    </ligand>
</feature>
<proteinExistence type="inferred from homology"/>
<evidence type="ECO:0000313" key="12">
    <source>
        <dbReference type="Proteomes" id="UP000031364"/>
    </source>
</evidence>
<dbReference type="HAMAP" id="MF_02075">
    <property type="entry name" value="Asp_tRNA_synth_type2"/>
    <property type="match status" value="1"/>
</dbReference>
<dbReference type="PANTHER" id="PTHR43450">
    <property type="entry name" value="ASPARTYL-TRNA SYNTHETASE"/>
    <property type="match status" value="1"/>
</dbReference>
<evidence type="ECO:0000259" key="10">
    <source>
        <dbReference type="PROSITE" id="PS50862"/>
    </source>
</evidence>
<feature type="binding site" evidence="9">
    <location>
        <begin position="218"/>
        <end position="220"/>
    </location>
    <ligand>
        <name>ATP</name>
        <dbReference type="ChEBI" id="CHEBI:30616"/>
    </ligand>
</feature>
<evidence type="ECO:0000256" key="3">
    <source>
        <dbReference type="ARBA" id="ARBA00022490"/>
    </source>
</evidence>
<feature type="site" description="Important for tRNA non-discrimination" evidence="9">
    <location>
        <position position="81"/>
    </location>
</feature>
<evidence type="ECO:0000256" key="6">
    <source>
        <dbReference type="ARBA" id="ARBA00022840"/>
    </source>
</evidence>
<dbReference type="EMBL" id="JNFP01000005">
    <property type="protein sequence ID" value="KIA65839.1"/>
    <property type="molecule type" value="Genomic_DNA"/>
</dbReference>
<dbReference type="Pfam" id="PF01336">
    <property type="entry name" value="tRNA_anti-codon"/>
    <property type="match status" value="1"/>
</dbReference>
<feature type="domain" description="Aminoacyl-transfer RNA synthetases class-II family profile" evidence="10">
    <location>
        <begin position="144"/>
        <end position="430"/>
    </location>
</feature>
<dbReference type="InterPro" id="IPR002312">
    <property type="entry name" value="Asp/Asn-tRNA-synth_IIb"/>
</dbReference>
<dbReference type="PRINTS" id="PR01042">
    <property type="entry name" value="TRNASYNTHASP"/>
</dbReference>
<evidence type="ECO:0000256" key="9">
    <source>
        <dbReference type="HAMAP-Rule" id="MF_02075"/>
    </source>
</evidence>
<accession>A0ABR4ZLM4</accession>
<feature type="region of interest" description="Aspartate" evidence="9">
    <location>
        <begin position="189"/>
        <end position="192"/>
    </location>
</feature>
<comment type="caution">
    <text evidence="11">The sequence shown here is derived from an EMBL/GenBank/DDBJ whole genome shotgun (WGS) entry which is preliminary data.</text>
</comment>
<keyword evidence="8 9" id="KW-0030">Aminoacyl-tRNA synthetase</keyword>
<dbReference type="Gene3D" id="2.40.50.140">
    <property type="entry name" value="Nucleic acid-binding proteins"/>
    <property type="match status" value="1"/>
</dbReference>
<dbReference type="InterPro" id="IPR045864">
    <property type="entry name" value="aa-tRNA-synth_II/BPL/LPL"/>
</dbReference>
<dbReference type="PANTHER" id="PTHR43450:SF1">
    <property type="entry name" value="ASPARTATE--TRNA LIGASE, CYTOPLASMIC"/>
    <property type="match status" value="1"/>
</dbReference>
<evidence type="ECO:0000256" key="7">
    <source>
        <dbReference type="ARBA" id="ARBA00022917"/>
    </source>
</evidence>
<keyword evidence="4 9" id="KW-0436">Ligase</keyword>
<feature type="binding site" evidence="9">
    <location>
        <position position="353"/>
    </location>
    <ligand>
        <name>ATP</name>
        <dbReference type="ChEBI" id="CHEBI:30616"/>
    </ligand>
</feature>
<evidence type="ECO:0000256" key="5">
    <source>
        <dbReference type="ARBA" id="ARBA00022741"/>
    </source>
</evidence>
<dbReference type="InterPro" id="IPR012340">
    <property type="entry name" value="NA-bd_OB-fold"/>
</dbReference>
<protein>
    <recommendedName>
        <fullName evidence="9">Aspartate--tRNA(Asp/Asn) ligase</fullName>
        <ecNumber evidence="9">6.1.1.23</ecNumber>
    </recommendedName>
    <alternativeName>
        <fullName evidence="9">Aspartyl-tRNA synthetase</fullName>
        <shortName evidence="9">AspRS</shortName>
    </alternativeName>
    <alternativeName>
        <fullName evidence="9">Non-discriminating aspartyl-tRNA synthetase</fullName>
        <shortName evidence="9">ND-AspRS</shortName>
    </alternativeName>
</protein>
<comment type="function">
    <text evidence="9">Aspartyl-tRNA synthetase with relaxed tRNA specificity since it is able to aspartylate not only its cognate tRNA(Asp) but also tRNA(Asn). Reaction proceeds in two steps: L-aspartate is first activated by ATP to form Asp-AMP and then transferred to the acceptor end of tRNA(Asp/Asn).</text>
</comment>
<evidence type="ECO:0000256" key="1">
    <source>
        <dbReference type="ARBA" id="ARBA00004496"/>
    </source>
</evidence>
<dbReference type="InterPro" id="IPR004364">
    <property type="entry name" value="Aa-tRNA-synt_II"/>
</dbReference>
<evidence type="ECO:0000256" key="8">
    <source>
        <dbReference type="ARBA" id="ARBA00023146"/>
    </source>
</evidence>
<reference evidence="11 12" key="1">
    <citation type="journal article" date="2014" name="Int. J. Syst. Evol. Microbiol.">
        <title>Nocardia vulneris sp. nov., isolated from wounds of human patients in North America.</title>
        <authorList>
            <person name="Lasker B.A."/>
            <person name="Bell M."/>
            <person name="Klenk H.P."/>
            <person name="Sproer C."/>
            <person name="Schumann C."/>
            <person name="Schumann P."/>
            <person name="Brown J.M."/>
        </authorList>
    </citation>
    <scope>NUCLEOTIDE SEQUENCE [LARGE SCALE GENOMIC DNA]</scope>
    <source>
        <strain evidence="11 12">W9851</strain>
    </source>
</reference>
<feature type="binding site" evidence="9">
    <location>
        <begin position="401"/>
        <end position="404"/>
    </location>
    <ligand>
        <name>ATP</name>
        <dbReference type="ChEBI" id="CHEBI:30616"/>
    </ligand>
</feature>
<dbReference type="InterPro" id="IPR004365">
    <property type="entry name" value="NA-bd_OB_tRNA"/>
</dbReference>
<dbReference type="Gene3D" id="3.30.930.10">
    <property type="entry name" value="Bira Bifunctional Protein, Domain 2"/>
    <property type="match status" value="1"/>
</dbReference>
<dbReference type="PROSITE" id="PS50862">
    <property type="entry name" value="AA_TRNA_LIGASE_II"/>
    <property type="match status" value="1"/>
</dbReference>
<organism evidence="11 12">
    <name type="scientific">Nocardia vulneris</name>
    <dbReference type="NCBI Taxonomy" id="1141657"/>
    <lineage>
        <taxon>Bacteria</taxon>
        <taxon>Bacillati</taxon>
        <taxon>Actinomycetota</taxon>
        <taxon>Actinomycetes</taxon>
        <taxon>Mycobacteriales</taxon>
        <taxon>Nocardiaceae</taxon>
        <taxon>Nocardia</taxon>
    </lineage>
</organism>
<dbReference type="InterPro" id="IPR006195">
    <property type="entry name" value="aa-tRNA-synth_II"/>
</dbReference>
<dbReference type="NCBIfam" id="NF003483">
    <property type="entry name" value="PRK05159.1"/>
    <property type="match status" value="1"/>
</dbReference>
<keyword evidence="5 9" id="KW-0547">Nucleotide-binding</keyword>
<keyword evidence="12" id="KW-1185">Reference proteome</keyword>
<dbReference type="EC" id="6.1.1.23" evidence="9"/>
<keyword evidence="6 9" id="KW-0067">ATP-binding</keyword>
<gene>
    <name evidence="9" type="primary">aspS</name>
    <name evidence="11" type="ORF">FG87_05075</name>
</gene>
<comment type="similarity">
    <text evidence="2 9">Belongs to the class-II aminoacyl-tRNA synthetase family. Type 2 subfamily.</text>
</comment>
<dbReference type="Proteomes" id="UP000031364">
    <property type="component" value="Unassembled WGS sequence"/>
</dbReference>
<keyword evidence="7 9" id="KW-0648">Protein biosynthesis</keyword>
<feature type="binding site" evidence="9">
    <location>
        <begin position="210"/>
        <end position="212"/>
    </location>
    <ligand>
        <name>ATP</name>
        <dbReference type="ChEBI" id="CHEBI:30616"/>
    </ligand>
</feature>
<keyword evidence="3 9" id="KW-0963">Cytoplasm</keyword>
<dbReference type="SUPFAM" id="SSF50249">
    <property type="entry name" value="Nucleic acid-binding proteins"/>
    <property type="match status" value="1"/>
</dbReference>
<feature type="binding site" evidence="9">
    <location>
        <position position="167"/>
    </location>
    <ligand>
        <name>L-aspartate</name>
        <dbReference type="ChEBI" id="CHEBI:29991"/>
    </ligand>
</feature>
<evidence type="ECO:0000313" key="11">
    <source>
        <dbReference type="EMBL" id="KIA65839.1"/>
    </source>
</evidence>
<feature type="binding site" evidence="9">
    <location>
        <position position="356"/>
    </location>
    <ligand>
        <name>L-aspartate</name>
        <dbReference type="ChEBI" id="CHEBI:29991"/>
    </ligand>
</feature>
<dbReference type="RefSeq" id="WP_043665643.1">
    <property type="nucleotide sequence ID" value="NZ_BDCI01000041.1"/>
</dbReference>
<dbReference type="SUPFAM" id="SSF55681">
    <property type="entry name" value="Class II aaRS and biotin synthetases"/>
    <property type="match status" value="1"/>
</dbReference>
<evidence type="ECO:0000256" key="2">
    <source>
        <dbReference type="ARBA" id="ARBA00005312"/>
    </source>
</evidence>
<comment type="subunit">
    <text evidence="9">Homodimer.</text>
</comment>
<dbReference type="Pfam" id="PF00152">
    <property type="entry name" value="tRNA-synt_2"/>
    <property type="match status" value="1"/>
</dbReference>
<name>A0ABR4ZLM4_9NOCA</name>
<dbReference type="InterPro" id="IPR004523">
    <property type="entry name" value="Asp-tRNA_synthase_2"/>
</dbReference>
<comment type="subcellular location">
    <subcellularLocation>
        <location evidence="1 9">Cytoplasm</location>
    </subcellularLocation>
</comment>